<evidence type="ECO:0000256" key="8">
    <source>
        <dbReference type="ARBA" id="ARBA00023114"/>
    </source>
</evidence>
<dbReference type="InterPro" id="IPR037066">
    <property type="entry name" value="Plug_dom_sf"/>
</dbReference>
<dbReference type="CDD" id="cd01347">
    <property type="entry name" value="ligand_gated_channel"/>
    <property type="match status" value="1"/>
</dbReference>
<evidence type="ECO:0000256" key="2">
    <source>
        <dbReference type="ARBA" id="ARBA00022448"/>
    </source>
</evidence>
<accession>A0ABW2A445</accession>
<evidence type="ECO:0000256" key="9">
    <source>
        <dbReference type="ARBA" id="ARBA00023136"/>
    </source>
</evidence>
<evidence type="ECO:0000256" key="13">
    <source>
        <dbReference type="SAM" id="SignalP"/>
    </source>
</evidence>
<dbReference type="NCBIfam" id="TIGR01779">
    <property type="entry name" value="TonB-B12"/>
    <property type="match status" value="1"/>
</dbReference>
<keyword evidence="4 11" id="KW-0812">Transmembrane</keyword>
<dbReference type="PANTHER" id="PTHR30069">
    <property type="entry name" value="TONB-DEPENDENT OUTER MEMBRANE RECEPTOR"/>
    <property type="match status" value="1"/>
</dbReference>
<evidence type="ECO:0000256" key="1">
    <source>
        <dbReference type="ARBA" id="ARBA00004571"/>
    </source>
</evidence>
<dbReference type="InterPro" id="IPR010101">
    <property type="entry name" value="B12_transptr_BtuB"/>
</dbReference>
<dbReference type="Proteomes" id="UP001596422">
    <property type="component" value="Unassembled WGS sequence"/>
</dbReference>
<keyword evidence="9 11" id="KW-0472">Membrane</keyword>
<dbReference type="InterPro" id="IPR036942">
    <property type="entry name" value="Beta-barrel_TonB_sf"/>
</dbReference>
<keyword evidence="3 11" id="KW-1134">Transmembrane beta strand</keyword>
<evidence type="ECO:0000256" key="11">
    <source>
        <dbReference type="PROSITE-ProRule" id="PRU01360"/>
    </source>
</evidence>
<evidence type="ECO:0000256" key="5">
    <source>
        <dbReference type="ARBA" id="ARBA00022729"/>
    </source>
</evidence>
<keyword evidence="5 13" id="KW-0732">Signal</keyword>
<evidence type="ECO:0000256" key="3">
    <source>
        <dbReference type="ARBA" id="ARBA00022452"/>
    </source>
</evidence>
<keyword evidence="2 11" id="KW-0813">Transport</keyword>
<dbReference type="Pfam" id="PF07715">
    <property type="entry name" value="Plug"/>
    <property type="match status" value="1"/>
</dbReference>
<evidence type="ECO:0000259" key="15">
    <source>
        <dbReference type="Pfam" id="PF07715"/>
    </source>
</evidence>
<comment type="caution">
    <text evidence="16">The sequence shown here is derived from an EMBL/GenBank/DDBJ whole genome shotgun (WGS) entry which is preliminary data.</text>
</comment>
<dbReference type="InterPro" id="IPR000531">
    <property type="entry name" value="Beta-barrel_TonB"/>
</dbReference>
<feature type="domain" description="TonB-dependent receptor-like beta-barrel" evidence="14">
    <location>
        <begin position="226"/>
        <end position="578"/>
    </location>
</feature>
<dbReference type="InterPro" id="IPR012910">
    <property type="entry name" value="Plug_dom"/>
</dbReference>
<dbReference type="Pfam" id="PF00593">
    <property type="entry name" value="TonB_dep_Rec_b-barrel"/>
    <property type="match status" value="1"/>
</dbReference>
<evidence type="ECO:0000256" key="6">
    <source>
        <dbReference type="ARBA" id="ARBA00023065"/>
    </source>
</evidence>
<evidence type="ECO:0000256" key="12">
    <source>
        <dbReference type="RuleBase" id="RU003357"/>
    </source>
</evidence>
<sequence>MKNTTLSAAVLLGSAACQAAAATTLSPVIVTATRTAQTADQTLASVTVISRNDIERSQAQLLPELLRGVPGLALSNNGGPGKATSVFLRGTNSDHVLVLIDGIKVGSATAGTTAFQDLPLSQIERIEIVRGPRSSLYGSEAIGGVIQIFTRKGQGELRPRASVTLGSHQTRSGDFGLSAGGEAGWFNAGFSALNTEGINACDPAAATAFAGCFADEPDRDGYRNRAASLRAGRRLSDDTEVAFNWLRTEGDSEFDGNFQNESESGQQVLGVSLDSALSEHWQTRLQLGRSWDESDNFKDGDFSSRFDTRRDSVSWQNDIAVGSTALLTLGLDFQHDEVSSTEDFDVTERDNSGAFAQYQFMLGRHELIAALRHDDNEQFGSQGTGSLAWGYDTAYGVRLTASYGTAFKAPSFNELYFPFFGNPDLAPEESETLEFGIAAPLGQGNWALNLYETRIDDLIAFDASIMAPANVESARIRGLELVLQQPLGDWDLNGNLTLLDPEDRDTGNRLPRRARQSLQLDLDRDFGRYGVGASVHAVGKRYDDLANSRELDGYATLDLRASYRFAADWTLGARAVNLFDRDYETASFYEQEGRSFYATLSYAPAKGLSPC</sequence>
<keyword evidence="7 12" id="KW-0798">TonB box</keyword>
<reference evidence="17" key="1">
    <citation type="journal article" date="2019" name="Int. J. Syst. Evol. Microbiol.">
        <title>The Global Catalogue of Microorganisms (GCM) 10K type strain sequencing project: providing services to taxonomists for standard genome sequencing and annotation.</title>
        <authorList>
            <consortium name="The Broad Institute Genomics Platform"/>
            <consortium name="The Broad Institute Genome Sequencing Center for Infectious Disease"/>
            <person name="Wu L."/>
            <person name="Ma J."/>
        </authorList>
    </citation>
    <scope>NUCLEOTIDE SEQUENCE [LARGE SCALE GENOMIC DNA]</scope>
    <source>
        <strain evidence="17">NBRC 111756</strain>
    </source>
</reference>
<feature type="signal peptide" evidence="13">
    <location>
        <begin position="1"/>
        <end position="21"/>
    </location>
</feature>
<feature type="chain" id="PRO_5045693068" evidence="13">
    <location>
        <begin position="22"/>
        <end position="611"/>
    </location>
</feature>
<dbReference type="PANTHER" id="PTHR30069:SF53">
    <property type="entry name" value="COLICIN I RECEPTOR-RELATED"/>
    <property type="match status" value="1"/>
</dbReference>
<organism evidence="16 17">
    <name type="scientific">Marinobacterium aestuariivivens</name>
    <dbReference type="NCBI Taxonomy" id="1698799"/>
    <lineage>
        <taxon>Bacteria</taxon>
        <taxon>Pseudomonadati</taxon>
        <taxon>Pseudomonadota</taxon>
        <taxon>Gammaproteobacteria</taxon>
        <taxon>Oceanospirillales</taxon>
        <taxon>Oceanospirillaceae</taxon>
        <taxon>Marinobacterium</taxon>
    </lineage>
</organism>
<dbReference type="RefSeq" id="WP_379910661.1">
    <property type="nucleotide sequence ID" value="NZ_JBHSWE010000001.1"/>
</dbReference>
<protein>
    <submittedName>
        <fullName evidence="16">TonB-dependent vitamin B12 receptor</fullName>
    </submittedName>
</protein>
<feature type="domain" description="TonB-dependent receptor plug" evidence="15">
    <location>
        <begin position="40"/>
        <end position="145"/>
    </location>
</feature>
<gene>
    <name evidence="16" type="primary">btuB</name>
    <name evidence="16" type="ORF">ACFQDL_20625</name>
</gene>
<dbReference type="InterPro" id="IPR039426">
    <property type="entry name" value="TonB-dep_rcpt-like"/>
</dbReference>
<evidence type="ECO:0000259" key="14">
    <source>
        <dbReference type="Pfam" id="PF00593"/>
    </source>
</evidence>
<keyword evidence="16" id="KW-0675">Receptor</keyword>
<name>A0ABW2A445_9GAMM</name>
<keyword evidence="17" id="KW-1185">Reference proteome</keyword>
<dbReference type="PROSITE" id="PS52016">
    <property type="entry name" value="TONB_DEPENDENT_REC_3"/>
    <property type="match status" value="1"/>
</dbReference>
<dbReference type="Gene3D" id="2.170.130.10">
    <property type="entry name" value="TonB-dependent receptor, plug domain"/>
    <property type="match status" value="1"/>
</dbReference>
<evidence type="ECO:0000256" key="4">
    <source>
        <dbReference type="ARBA" id="ARBA00022692"/>
    </source>
</evidence>
<evidence type="ECO:0000313" key="16">
    <source>
        <dbReference type="EMBL" id="MFC6672205.1"/>
    </source>
</evidence>
<evidence type="ECO:0000256" key="10">
    <source>
        <dbReference type="ARBA" id="ARBA00023237"/>
    </source>
</evidence>
<evidence type="ECO:0000256" key="7">
    <source>
        <dbReference type="ARBA" id="ARBA00023077"/>
    </source>
</evidence>
<keyword evidence="6" id="KW-0406">Ion transport</keyword>
<comment type="subcellular location">
    <subcellularLocation>
        <location evidence="1 11">Cell outer membrane</location>
        <topology evidence="1 11">Multi-pass membrane protein</topology>
    </subcellularLocation>
</comment>
<comment type="similarity">
    <text evidence="11 12">Belongs to the TonB-dependent receptor family.</text>
</comment>
<dbReference type="PROSITE" id="PS51257">
    <property type="entry name" value="PROKAR_LIPOPROTEIN"/>
    <property type="match status" value="1"/>
</dbReference>
<dbReference type="EMBL" id="JBHSWE010000001">
    <property type="protein sequence ID" value="MFC6672205.1"/>
    <property type="molecule type" value="Genomic_DNA"/>
</dbReference>
<keyword evidence="10 11" id="KW-0998">Cell outer membrane</keyword>
<dbReference type="SUPFAM" id="SSF56935">
    <property type="entry name" value="Porins"/>
    <property type="match status" value="1"/>
</dbReference>
<keyword evidence="8" id="KW-0626">Porin</keyword>
<proteinExistence type="inferred from homology"/>
<dbReference type="Gene3D" id="2.40.170.20">
    <property type="entry name" value="TonB-dependent receptor, beta-barrel domain"/>
    <property type="match status" value="1"/>
</dbReference>
<evidence type="ECO:0000313" key="17">
    <source>
        <dbReference type="Proteomes" id="UP001596422"/>
    </source>
</evidence>